<evidence type="ECO:0000259" key="4">
    <source>
        <dbReference type="Pfam" id="PF07726"/>
    </source>
</evidence>
<reference evidence="6" key="1">
    <citation type="submission" date="2021-03" db="EMBL/GenBank/DDBJ databases">
        <title>Whole genome shotgun sequence of Actinoplanes consettensis NBRC 14913.</title>
        <authorList>
            <person name="Komaki H."/>
            <person name="Tamura T."/>
        </authorList>
    </citation>
    <scope>NUCLEOTIDE SEQUENCE</scope>
    <source>
        <strain evidence="6">NBRC 14913</strain>
    </source>
</reference>
<evidence type="ECO:0000313" key="7">
    <source>
        <dbReference type="Proteomes" id="UP000680865"/>
    </source>
</evidence>
<dbReference type="InterPro" id="IPR050764">
    <property type="entry name" value="CbbQ/NirQ/NorQ/GpvN"/>
</dbReference>
<keyword evidence="7" id="KW-1185">Reference proteome</keyword>
<dbReference type="Gene3D" id="1.10.8.80">
    <property type="entry name" value="Magnesium chelatase subunit I, C-Terminal domain"/>
    <property type="match status" value="1"/>
</dbReference>
<organism evidence="6 7">
    <name type="scientific">Winogradskya consettensis</name>
    <dbReference type="NCBI Taxonomy" id="113560"/>
    <lineage>
        <taxon>Bacteria</taxon>
        <taxon>Bacillati</taxon>
        <taxon>Actinomycetota</taxon>
        <taxon>Actinomycetes</taxon>
        <taxon>Micromonosporales</taxon>
        <taxon>Micromonosporaceae</taxon>
        <taxon>Winogradskya</taxon>
    </lineage>
</organism>
<dbReference type="InterPro" id="IPR041628">
    <property type="entry name" value="ChlI/MoxR_AAA_lid"/>
</dbReference>
<dbReference type="GO" id="GO:0016887">
    <property type="term" value="F:ATP hydrolysis activity"/>
    <property type="evidence" value="ECO:0007669"/>
    <property type="project" value="InterPro"/>
</dbReference>
<dbReference type="Pfam" id="PF17863">
    <property type="entry name" value="AAA_lid_2"/>
    <property type="match status" value="1"/>
</dbReference>
<dbReference type="FunFam" id="3.40.50.300:FF:000640">
    <property type="entry name" value="MoxR family ATPase"/>
    <property type="match status" value="1"/>
</dbReference>
<proteinExistence type="inferred from homology"/>
<evidence type="ECO:0000256" key="2">
    <source>
        <dbReference type="ARBA" id="ARBA00022840"/>
    </source>
</evidence>
<dbReference type="SUPFAM" id="SSF52540">
    <property type="entry name" value="P-loop containing nucleoside triphosphate hydrolases"/>
    <property type="match status" value="1"/>
</dbReference>
<name>A0A919VV61_9ACTN</name>
<dbReference type="PIRSF" id="PIRSF002849">
    <property type="entry name" value="AAA_ATPase_chaperone_MoxR_prd"/>
    <property type="match status" value="1"/>
</dbReference>
<protein>
    <submittedName>
        <fullName evidence="6">MoxR-like ATPase</fullName>
    </submittedName>
</protein>
<evidence type="ECO:0000256" key="3">
    <source>
        <dbReference type="ARBA" id="ARBA00061607"/>
    </source>
</evidence>
<dbReference type="EMBL" id="BOQP01000029">
    <property type="protein sequence ID" value="GIM77007.1"/>
    <property type="molecule type" value="Genomic_DNA"/>
</dbReference>
<evidence type="ECO:0000313" key="6">
    <source>
        <dbReference type="EMBL" id="GIM77007.1"/>
    </source>
</evidence>
<dbReference type="Proteomes" id="UP000680865">
    <property type="component" value="Unassembled WGS sequence"/>
</dbReference>
<evidence type="ECO:0000259" key="5">
    <source>
        <dbReference type="Pfam" id="PF17863"/>
    </source>
</evidence>
<dbReference type="AlphaFoldDB" id="A0A919VV61"/>
<dbReference type="Gene3D" id="3.40.50.300">
    <property type="entry name" value="P-loop containing nucleotide triphosphate hydrolases"/>
    <property type="match status" value="1"/>
</dbReference>
<keyword evidence="1" id="KW-0547">Nucleotide-binding</keyword>
<comment type="similarity">
    <text evidence="3">Belongs to the MoxR family.</text>
</comment>
<comment type="caution">
    <text evidence="6">The sequence shown here is derived from an EMBL/GenBank/DDBJ whole genome shotgun (WGS) entry which is preliminary data.</text>
</comment>
<feature type="domain" description="ChlI/MoxR AAA lid" evidence="5">
    <location>
        <begin position="242"/>
        <end position="299"/>
    </location>
</feature>
<dbReference type="InterPro" id="IPR027417">
    <property type="entry name" value="P-loop_NTPase"/>
</dbReference>
<keyword evidence="2" id="KW-0067">ATP-binding</keyword>
<dbReference type="InterPro" id="IPR011703">
    <property type="entry name" value="ATPase_AAA-3"/>
</dbReference>
<accession>A0A919VV61</accession>
<feature type="domain" description="ATPase AAA-3" evidence="4">
    <location>
        <begin position="48"/>
        <end position="178"/>
    </location>
</feature>
<dbReference type="GO" id="GO:0005524">
    <property type="term" value="F:ATP binding"/>
    <property type="evidence" value="ECO:0007669"/>
    <property type="project" value="UniProtKB-KW"/>
</dbReference>
<dbReference type="PANTHER" id="PTHR42759">
    <property type="entry name" value="MOXR FAMILY PROTEIN"/>
    <property type="match status" value="1"/>
</dbReference>
<dbReference type="CDD" id="cd00009">
    <property type="entry name" value="AAA"/>
    <property type="match status" value="1"/>
</dbReference>
<evidence type="ECO:0000256" key="1">
    <source>
        <dbReference type="ARBA" id="ARBA00022741"/>
    </source>
</evidence>
<dbReference type="PANTHER" id="PTHR42759:SF5">
    <property type="entry name" value="METHANOL DEHYDROGENASE REGULATOR"/>
    <property type="match status" value="1"/>
</dbReference>
<gene>
    <name evidence="6" type="ORF">Aco04nite_53240</name>
</gene>
<dbReference type="Pfam" id="PF07726">
    <property type="entry name" value="AAA_3"/>
    <property type="match status" value="1"/>
</dbReference>
<sequence>MTDSSVEAMAPYEVGRLAGAVLDSVGSVVVGKRDSLELVLAGILAGGHVLLEDLPGLGKTLTARCFAQALGLDFRRLQFTPDLLPADVTGSFLYDQRKGDFAFRAGPVFTNMLLADEINRTPPKTQSALLEAMQEKQVSVEGVTYRLDPPFHVLATANPIEYEGTYPLPEAQLDRFLLRVSFGYPTADEEWEVLRRRMSRRQEESQLTPVVNSHTLQAMQAALETVQVEDSIGRYIVELTAATREHSATLVGASPRGSLALLLLARARAVMSGRDYVVPEDVKDVAVPALAHRLTLRPEMWLRRVDPGFVVQEVLQNVAAPASGALPTYAGGYAEQ</sequence>